<dbReference type="SUPFAM" id="SSF55729">
    <property type="entry name" value="Acyl-CoA N-acyltransferases (Nat)"/>
    <property type="match status" value="1"/>
</dbReference>
<dbReference type="Proteomes" id="UP001595868">
    <property type="component" value="Unassembled WGS sequence"/>
</dbReference>
<proteinExistence type="predicted"/>
<dbReference type="PROSITE" id="PS51186">
    <property type="entry name" value="GNAT"/>
    <property type="match status" value="1"/>
</dbReference>
<keyword evidence="5" id="KW-1185">Reference proteome</keyword>
<evidence type="ECO:0000313" key="4">
    <source>
        <dbReference type="EMBL" id="MFC4105214.1"/>
    </source>
</evidence>
<dbReference type="CDD" id="cd04301">
    <property type="entry name" value="NAT_SF"/>
    <property type="match status" value="1"/>
</dbReference>
<keyword evidence="2 4" id="KW-0012">Acyltransferase</keyword>
<dbReference type="RefSeq" id="WP_377542217.1">
    <property type="nucleotide sequence ID" value="NZ_JBHSBN010000002.1"/>
</dbReference>
<dbReference type="InterPro" id="IPR000182">
    <property type="entry name" value="GNAT_dom"/>
</dbReference>
<comment type="caution">
    <text evidence="4">The sequence shown here is derived from an EMBL/GenBank/DDBJ whole genome shotgun (WGS) entry which is preliminary data.</text>
</comment>
<gene>
    <name evidence="4" type="ORF">ACFOX0_04560</name>
</gene>
<evidence type="ECO:0000259" key="3">
    <source>
        <dbReference type="PROSITE" id="PS51186"/>
    </source>
</evidence>
<accession>A0ABV8KGN5</accession>
<dbReference type="InterPro" id="IPR050832">
    <property type="entry name" value="Bact_Acetyltransf"/>
</dbReference>
<dbReference type="InterPro" id="IPR016181">
    <property type="entry name" value="Acyl_CoA_acyltransferase"/>
</dbReference>
<dbReference type="Pfam" id="PF00583">
    <property type="entry name" value="Acetyltransf_1"/>
    <property type="match status" value="1"/>
</dbReference>
<dbReference type="Gene3D" id="3.40.630.30">
    <property type="match status" value="1"/>
</dbReference>
<dbReference type="PANTHER" id="PTHR43877">
    <property type="entry name" value="AMINOALKYLPHOSPHONATE N-ACETYLTRANSFERASE-RELATED-RELATED"/>
    <property type="match status" value="1"/>
</dbReference>
<dbReference type="EC" id="2.3.-.-" evidence="4"/>
<dbReference type="GO" id="GO:0016746">
    <property type="term" value="F:acyltransferase activity"/>
    <property type="evidence" value="ECO:0007669"/>
    <property type="project" value="UniProtKB-KW"/>
</dbReference>
<feature type="domain" description="N-acetyltransferase" evidence="3">
    <location>
        <begin position="2"/>
        <end position="182"/>
    </location>
</feature>
<evidence type="ECO:0000256" key="2">
    <source>
        <dbReference type="ARBA" id="ARBA00023315"/>
    </source>
</evidence>
<sequence>MRVIRRETVDDADAVAAVHVRGWRFGYAGIVPEEVLARLNPAVWAQRRRDLDTAAGDHPFTTLVAEDDGAVTGFVTFGPYRNQQDPDDLVLGRGEVLSMYVEPARWGTGVGRSLLAGALAGLRGHGCADVRLWVLADNARARRFYERAGLRADGERSTYEIQLSGGRPPVGLAEIRLAARLDEL</sequence>
<keyword evidence="1 4" id="KW-0808">Transferase</keyword>
<dbReference type="EMBL" id="JBHSBN010000002">
    <property type="protein sequence ID" value="MFC4105214.1"/>
    <property type="molecule type" value="Genomic_DNA"/>
</dbReference>
<evidence type="ECO:0000256" key="1">
    <source>
        <dbReference type="ARBA" id="ARBA00022679"/>
    </source>
</evidence>
<reference evidence="5" key="1">
    <citation type="journal article" date="2019" name="Int. J. Syst. Evol. Microbiol.">
        <title>The Global Catalogue of Microorganisms (GCM) 10K type strain sequencing project: providing services to taxonomists for standard genome sequencing and annotation.</title>
        <authorList>
            <consortium name="The Broad Institute Genomics Platform"/>
            <consortium name="The Broad Institute Genome Sequencing Center for Infectious Disease"/>
            <person name="Wu L."/>
            <person name="Ma J."/>
        </authorList>
    </citation>
    <scope>NUCLEOTIDE SEQUENCE [LARGE SCALE GENOMIC DNA]</scope>
    <source>
        <strain evidence="5">2902at01</strain>
    </source>
</reference>
<evidence type="ECO:0000313" key="5">
    <source>
        <dbReference type="Proteomes" id="UP001595868"/>
    </source>
</evidence>
<name>A0ABV8KGN5_9ACTN</name>
<organism evidence="4 5">
    <name type="scientific">Micromonospora zhanjiangensis</name>
    <dbReference type="NCBI Taxonomy" id="1522057"/>
    <lineage>
        <taxon>Bacteria</taxon>
        <taxon>Bacillati</taxon>
        <taxon>Actinomycetota</taxon>
        <taxon>Actinomycetes</taxon>
        <taxon>Micromonosporales</taxon>
        <taxon>Micromonosporaceae</taxon>
        <taxon>Micromonospora</taxon>
    </lineage>
</organism>
<protein>
    <submittedName>
        <fullName evidence="4">GNAT family N-acetyltransferase</fullName>
        <ecNumber evidence="4">2.3.-.-</ecNumber>
    </submittedName>
</protein>